<dbReference type="OrthoDB" id="614750at2"/>
<accession>A0A4R4YJR6</accession>
<comment type="caution">
    <text evidence="2">The sequence shown here is derived from an EMBL/GenBank/DDBJ whole genome shotgun (WGS) entry which is preliminary data.</text>
</comment>
<reference evidence="2 3" key="1">
    <citation type="submission" date="2019-03" db="EMBL/GenBank/DDBJ databases">
        <title>Draft genome sequences of novel Actinobacteria.</title>
        <authorList>
            <person name="Sahin N."/>
            <person name="Ay H."/>
            <person name="Saygin H."/>
        </authorList>
    </citation>
    <scope>NUCLEOTIDE SEQUENCE [LARGE SCALE GENOMIC DNA]</scope>
    <source>
        <strain evidence="2 3">CH32</strain>
    </source>
</reference>
<dbReference type="EMBL" id="SMKQ01000110">
    <property type="protein sequence ID" value="TDD43652.1"/>
    <property type="molecule type" value="Genomic_DNA"/>
</dbReference>
<evidence type="ECO:0000313" key="2">
    <source>
        <dbReference type="EMBL" id="TDD43652.1"/>
    </source>
</evidence>
<sequence length="493" mass="54675">MDRYVRNAYAVKTEPVGRGDFEVSAHWELYAPEFTMKLAGSTLEAEYAIDSPRIDGRHRYVLADAGRGTPEDVAGRDLRGRLALVRRSADVSVADQVSTVGEAGAAAVIIHHDRPGFLITQVASPIPAFTVEQAVGLELLARVGSRLEITGIPDSPYVYDLFPYYAGRVPAKIERRVEHRDLARTTAHYYGGTGRGAEVNFPHRPYDSYIIRQAQEVAIPSTRTEWTTAGDGVVWRPFTWRTAGQDGGLLGSPRSYRAGQKRTEEWFAPVMRPGVPEVLEDDDAQWGLPGFREGDAFTIMVRNMLDGGDHFSEREGEARARLYRDGEQVAERDALEGTWPAAAEPARYRLELDVQHSEPWWEQAARTRTVWGFDSRRPAEGKRELLDLLQIDYDVPAGLDGAVPARKPTRLGLRIYPQTHPNALVNAAVKVWTSHDEGASWQQARKVKQAKDGSLDVTVTHPKGAKSVSLRVEAVARDGVSIDQTVIRAFGLS</sequence>
<gene>
    <name evidence="2" type="ORF">E1286_28545</name>
</gene>
<dbReference type="SUPFAM" id="SSF52025">
    <property type="entry name" value="PA domain"/>
    <property type="match status" value="1"/>
</dbReference>
<dbReference type="Proteomes" id="UP000295302">
    <property type="component" value="Unassembled WGS sequence"/>
</dbReference>
<evidence type="ECO:0000313" key="3">
    <source>
        <dbReference type="Proteomes" id="UP000295302"/>
    </source>
</evidence>
<keyword evidence="3" id="KW-1185">Reference proteome</keyword>
<name>A0A4R4YJR6_9ACTN</name>
<dbReference type="InterPro" id="IPR003137">
    <property type="entry name" value="PA_domain"/>
</dbReference>
<dbReference type="InterPro" id="IPR046450">
    <property type="entry name" value="PA_dom_sf"/>
</dbReference>
<dbReference type="AlphaFoldDB" id="A0A4R4YJR6"/>
<evidence type="ECO:0000259" key="1">
    <source>
        <dbReference type="Pfam" id="PF02225"/>
    </source>
</evidence>
<proteinExistence type="predicted"/>
<organism evidence="2 3">
    <name type="scientific">Nonomuraea terrae</name>
    <dbReference type="NCBI Taxonomy" id="2530383"/>
    <lineage>
        <taxon>Bacteria</taxon>
        <taxon>Bacillati</taxon>
        <taxon>Actinomycetota</taxon>
        <taxon>Actinomycetes</taxon>
        <taxon>Streptosporangiales</taxon>
        <taxon>Streptosporangiaceae</taxon>
        <taxon>Nonomuraea</taxon>
    </lineage>
</organism>
<protein>
    <recommendedName>
        <fullName evidence="1">PA domain-containing protein</fullName>
    </recommendedName>
</protein>
<feature type="domain" description="PA" evidence="1">
    <location>
        <begin position="65"/>
        <end position="139"/>
    </location>
</feature>
<dbReference type="Gene3D" id="3.50.30.30">
    <property type="match status" value="1"/>
</dbReference>
<dbReference type="Pfam" id="PF02225">
    <property type="entry name" value="PA"/>
    <property type="match status" value="1"/>
</dbReference>